<dbReference type="PRINTS" id="PR00727">
    <property type="entry name" value="LEADERPTASE"/>
</dbReference>
<dbReference type="PANTHER" id="PTHR43390">
    <property type="entry name" value="SIGNAL PEPTIDASE I"/>
    <property type="match status" value="1"/>
</dbReference>
<feature type="active site" evidence="6">
    <location>
        <position position="153"/>
    </location>
</feature>
<comment type="similarity">
    <text evidence="2 7">Belongs to the peptidase S26 family.</text>
</comment>
<dbReference type="GO" id="GO:0006465">
    <property type="term" value="P:signal peptide processing"/>
    <property type="evidence" value="ECO:0007669"/>
    <property type="project" value="InterPro"/>
</dbReference>
<keyword evidence="10" id="KW-1185">Reference proteome</keyword>
<feature type="transmembrane region" description="Helical" evidence="7">
    <location>
        <begin position="126"/>
        <end position="149"/>
    </location>
</feature>
<dbReference type="GO" id="GO:0016020">
    <property type="term" value="C:membrane"/>
    <property type="evidence" value="ECO:0007669"/>
    <property type="project" value="UniProtKB-SubCell"/>
</dbReference>
<comment type="subcellular location">
    <subcellularLocation>
        <location evidence="7">Membrane</location>
        <topology evidence="7">Single-pass type II membrane protein</topology>
    </subcellularLocation>
</comment>
<keyword evidence="5 7" id="KW-0378">Hydrolase</keyword>
<organism evidence="9 10">
    <name type="scientific">Schleiferia thermophila</name>
    <dbReference type="NCBI Taxonomy" id="884107"/>
    <lineage>
        <taxon>Bacteria</taxon>
        <taxon>Pseudomonadati</taxon>
        <taxon>Bacteroidota</taxon>
        <taxon>Flavobacteriia</taxon>
        <taxon>Flavobacteriales</taxon>
        <taxon>Schleiferiaceae</taxon>
        <taxon>Schleiferia</taxon>
    </lineage>
</organism>
<dbReference type="PROSITE" id="PS00761">
    <property type="entry name" value="SPASE_I_3"/>
    <property type="match status" value="1"/>
</dbReference>
<accession>A0A369A266</accession>
<comment type="caution">
    <text evidence="7">Lacks conserved residue(s) required for the propagation of feature annotation.</text>
</comment>
<keyword evidence="7" id="KW-0645">Protease</keyword>
<dbReference type="PANTHER" id="PTHR43390:SF1">
    <property type="entry name" value="CHLOROPLAST PROCESSING PEPTIDASE"/>
    <property type="match status" value="1"/>
</dbReference>
<gene>
    <name evidence="9" type="ORF">DES35_103184</name>
</gene>
<dbReference type="SUPFAM" id="SSF51306">
    <property type="entry name" value="LexA/Signal peptidase"/>
    <property type="match status" value="2"/>
</dbReference>
<keyword evidence="7" id="KW-0812">Transmembrane</keyword>
<evidence type="ECO:0000256" key="4">
    <source>
        <dbReference type="ARBA" id="ARBA00019232"/>
    </source>
</evidence>
<name>A0A369A266_9FLAO</name>
<dbReference type="InterPro" id="IPR043739">
    <property type="entry name" value="DUF5684"/>
</dbReference>
<evidence type="ECO:0000256" key="5">
    <source>
        <dbReference type="ARBA" id="ARBA00022801"/>
    </source>
</evidence>
<feature type="domain" description="Peptidase S26" evidence="8">
    <location>
        <begin position="445"/>
        <end position="485"/>
    </location>
</feature>
<evidence type="ECO:0000313" key="10">
    <source>
        <dbReference type="Proteomes" id="UP000253517"/>
    </source>
</evidence>
<dbReference type="InterPro" id="IPR019758">
    <property type="entry name" value="Pept_S26A_signal_pept_1_CS"/>
</dbReference>
<evidence type="ECO:0000256" key="3">
    <source>
        <dbReference type="ARBA" id="ARBA00013208"/>
    </source>
</evidence>
<keyword evidence="7" id="KW-0472">Membrane</keyword>
<dbReference type="InterPro" id="IPR036286">
    <property type="entry name" value="LexA/Signal_pep-like_sf"/>
</dbReference>
<evidence type="ECO:0000259" key="8">
    <source>
        <dbReference type="Pfam" id="PF10502"/>
    </source>
</evidence>
<feature type="transmembrane region" description="Helical" evidence="7">
    <location>
        <begin position="6"/>
        <end position="25"/>
    </location>
</feature>
<dbReference type="Pfam" id="PF18936">
    <property type="entry name" value="DUF5684"/>
    <property type="match status" value="1"/>
</dbReference>
<dbReference type="RefSeq" id="WP_037358907.1">
    <property type="nucleotide sequence ID" value="NZ_BHZF01000003.1"/>
</dbReference>
<evidence type="ECO:0000256" key="6">
    <source>
        <dbReference type="PIRSR" id="PIRSR600223-1"/>
    </source>
</evidence>
<dbReference type="AlphaFoldDB" id="A0A369A266"/>
<feature type="domain" description="Peptidase S26" evidence="8">
    <location>
        <begin position="124"/>
        <end position="268"/>
    </location>
</feature>
<feature type="transmembrane region" description="Helical" evidence="7">
    <location>
        <begin position="56"/>
        <end position="76"/>
    </location>
</feature>
<dbReference type="Gene3D" id="2.10.109.10">
    <property type="entry name" value="Umud Fragment, subunit A"/>
    <property type="match status" value="2"/>
</dbReference>
<keyword evidence="7" id="KW-1133">Transmembrane helix</keyword>
<evidence type="ECO:0000256" key="1">
    <source>
        <dbReference type="ARBA" id="ARBA00000677"/>
    </source>
</evidence>
<evidence type="ECO:0000256" key="7">
    <source>
        <dbReference type="RuleBase" id="RU362042"/>
    </source>
</evidence>
<dbReference type="InterPro" id="IPR019533">
    <property type="entry name" value="Peptidase_S26"/>
</dbReference>
<dbReference type="EC" id="3.4.21.89" evidence="3 7"/>
<evidence type="ECO:0000313" key="9">
    <source>
        <dbReference type="EMBL" id="RCX03299.1"/>
    </source>
</evidence>
<comment type="catalytic activity">
    <reaction evidence="1 7">
        <text>Cleavage of hydrophobic, N-terminal signal or leader sequences from secreted and periplasmic proteins.</text>
        <dbReference type="EC" id="3.4.21.89"/>
    </reaction>
</comment>
<dbReference type="NCBIfam" id="TIGR02227">
    <property type="entry name" value="sigpep_I_bact"/>
    <property type="match status" value="2"/>
</dbReference>
<feature type="transmembrane region" description="Helical" evidence="7">
    <location>
        <begin position="516"/>
        <end position="534"/>
    </location>
</feature>
<feature type="transmembrane region" description="Helical" evidence="7">
    <location>
        <begin position="88"/>
        <end position="105"/>
    </location>
</feature>
<feature type="active site" evidence="6">
    <location>
        <position position="240"/>
    </location>
</feature>
<dbReference type="GO" id="GO:0009003">
    <property type="term" value="F:signal peptidase activity"/>
    <property type="evidence" value="ECO:0007669"/>
    <property type="project" value="UniProtKB-EC"/>
</dbReference>
<sequence>MNQGNFILFLALIQVFSFFYLFKFFEAAGRKIWEAAIPVYKTYVLLRIIKRPVWQIFLFFIPVVGNLMAIVAAYELLHVFNFRKWKDVLLTVFTGGLYLIYLQYTSPLHYVGRDKAYIKAHVGETINSLFFAVIVASVLRAFTFEAYVIPTPSMEKTLLVGDFLFVSKMHYGIRLPITPLSLPLMHSKIPGTDIDCYTDIVQLPYLRLPKFQEIKRFDNVVFNWPVESDLPVDKRMNYIKRCVAVPGDTLEIIDREVYINGKNPSKPDRMRLQFEYYVRTDGTPFNRRQLHDKLDIYYSKALNPSENDFTQVRQISQTEYLIHIPEDKLPMFQKLPNVVEIIPVIAKRDPFDYPDNTPIALKNYLDRYLKPNSETFPNRYHSDIIKYMNTRDNYGPVYIPKKGTTVHISTDNIEWYERIIQTYEGNSLTIEDDQILINGRKADSYTFKQNYYWMMGDNRHNSLDSRYWGFVPEDHIVGKPVFIWMSYDKTAEKISSKIRTSRVFTTVHGEGNPRSYFWHFVILTALLNLAWKYYSEKFRKKTNAKGNS</sequence>
<dbReference type="GO" id="GO:0004252">
    <property type="term" value="F:serine-type endopeptidase activity"/>
    <property type="evidence" value="ECO:0007669"/>
    <property type="project" value="InterPro"/>
</dbReference>
<dbReference type="InterPro" id="IPR000223">
    <property type="entry name" value="Pept_S26A_signal_pept_1"/>
</dbReference>
<comment type="caution">
    <text evidence="9">The sequence shown here is derived from an EMBL/GenBank/DDBJ whole genome shotgun (WGS) entry which is preliminary data.</text>
</comment>
<reference evidence="9 10" key="1">
    <citation type="submission" date="2018-07" db="EMBL/GenBank/DDBJ databases">
        <title>Genomic Encyclopedia of Type Strains, Phase IV (KMG-IV): sequencing the most valuable type-strain genomes for metagenomic binning, comparative biology and taxonomic classification.</title>
        <authorList>
            <person name="Goeker M."/>
        </authorList>
    </citation>
    <scope>NUCLEOTIDE SEQUENCE [LARGE SCALE GENOMIC DNA]</scope>
    <source>
        <strain evidence="9 10">DSM 21410</strain>
    </source>
</reference>
<protein>
    <recommendedName>
        <fullName evidence="4 7">Signal peptidase I</fullName>
        <ecNumber evidence="3 7">3.4.21.89</ecNumber>
    </recommendedName>
</protein>
<dbReference type="Proteomes" id="UP000253517">
    <property type="component" value="Unassembled WGS sequence"/>
</dbReference>
<evidence type="ECO:0000256" key="2">
    <source>
        <dbReference type="ARBA" id="ARBA00009370"/>
    </source>
</evidence>
<dbReference type="EMBL" id="QPJS01000003">
    <property type="protein sequence ID" value="RCX03299.1"/>
    <property type="molecule type" value="Genomic_DNA"/>
</dbReference>
<dbReference type="CDD" id="cd06530">
    <property type="entry name" value="S26_SPase_I"/>
    <property type="match status" value="2"/>
</dbReference>
<proteinExistence type="inferred from homology"/>
<dbReference type="Pfam" id="PF10502">
    <property type="entry name" value="Peptidase_S26"/>
    <property type="match status" value="2"/>
</dbReference>